<proteinExistence type="predicted"/>
<gene>
    <name evidence="1" type="ORF">GJ744_011883</name>
</gene>
<keyword evidence="2" id="KW-1185">Reference proteome</keyword>
<dbReference type="AlphaFoldDB" id="A0A8H7ABX8"/>
<sequence>MLIAMPIASEASFNCKQLKARRALMSSIEKPQTDNRDKYSSTALSVTWVNVDRRNQNIAPIETWLTNENTK</sequence>
<dbReference type="EMBL" id="JAACFV010000089">
    <property type="protein sequence ID" value="KAF7506310.1"/>
    <property type="molecule type" value="Genomic_DNA"/>
</dbReference>
<dbReference type="Proteomes" id="UP000606974">
    <property type="component" value="Unassembled WGS sequence"/>
</dbReference>
<organism evidence="1 2">
    <name type="scientific">Endocarpon pusillum</name>
    <dbReference type="NCBI Taxonomy" id="364733"/>
    <lineage>
        <taxon>Eukaryota</taxon>
        <taxon>Fungi</taxon>
        <taxon>Dikarya</taxon>
        <taxon>Ascomycota</taxon>
        <taxon>Pezizomycotina</taxon>
        <taxon>Eurotiomycetes</taxon>
        <taxon>Chaetothyriomycetidae</taxon>
        <taxon>Verrucariales</taxon>
        <taxon>Verrucariaceae</taxon>
        <taxon>Endocarpon</taxon>
    </lineage>
</organism>
<protein>
    <submittedName>
        <fullName evidence="1">Uncharacterized protein</fullName>
    </submittedName>
</protein>
<evidence type="ECO:0000313" key="1">
    <source>
        <dbReference type="EMBL" id="KAF7506310.1"/>
    </source>
</evidence>
<accession>A0A8H7ABX8</accession>
<name>A0A8H7ABX8_9EURO</name>
<evidence type="ECO:0000313" key="2">
    <source>
        <dbReference type="Proteomes" id="UP000606974"/>
    </source>
</evidence>
<reference evidence="1" key="1">
    <citation type="submission" date="2020-02" db="EMBL/GenBank/DDBJ databases">
        <authorList>
            <person name="Palmer J.M."/>
        </authorList>
    </citation>
    <scope>NUCLEOTIDE SEQUENCE</scope>
    <source>
        <strain evidence="1">EPUS1.4</strain>
        <tissue evidence="1">Thallus</tissue>
    </source>
</reference>
<comment type="caution">
    <text evidence="1">The sequence shown here is derived from an EMBL/GenBank/DDBJ whole genome shotgun (WGS) entry which is preliminary data.</text>
</comment>